<dbReference type="STRING" id="94130.A0A2Z6SCT4"/>
<evidence type="ECO:0000256" key="1">
    <source>
        <dbReference type="ARBA" id="ARBA00003257"/>
    </source>
</evidence>
<dbReference type="GO" id="GO:0008137">
    <property type="term" value="F:NADH dehydrogenase (ubiquinone) activity"/>
    <property type="evidence" value="ECO:0007669"/>
    <property type="project" value="InterPro"/>
</dbReference>
<dbReference type="EMBL" id="BEXD01004288">
    <property type="protein sequence ID" value="GBC09315.1"/>
    <property type="molecule type" value="Genomic_DNA"/>
</dbReference>
<keyword evidence="14" id="KW-0408">Iron</keyword>
<feature type="transmembrane region" description="Helical" evidence="18">
    <location>
        <begin position="1164"/>
        <end position="1186"/>
    </location>
</feature>
<keyword evidence="12" id="KW-0249">Electron transport</keyword>
<evidence type="ECO:0000256" key="15">
    <source>
        <dbReference type="ARBA" id="ARBA00023128"/>
    </source>
</evidence>
<evidence type="ECO:0000256" key="17">
    <source>
        <dbReference type="ARBA" id="ARBA00023187"/>
    </source>
</evidence>
<dbReference type="Pfam" id="PF00033">
    <property type="entry name" value="Cytochrome_B"/>
    <property type="match status" value="1"/>
</dbReference>
<dbReference type="Gene3D" id="1.20.810.10">
    <property type="entry name" value="Cytochrome Bc1 Complex, Chain C"/>
    <property type="match status" value="2"/>
</dbReference>
<dbReference type="PANTHER" id="PTHR43507:SF1">
    <property type="entry name" value="NADH-UBIQUINONE OXIDOREDUCTASE CHAIN 4"/>
    <property type="match status" value="1"/>
</dbReference>
<dbReference type="PROSITE" id="PS51002">
    <property type="entry name" value="CYTB_NTER"/>
    <property type="match status" value="1"/>
</dbReference>
<keyword evidence="8" id="KW-0507">mRNA processing</keyword>
<dbReference type="PANTHER" id="PTHR43507">
    <property type="entry name" value="NADH-UBIQUINONE OXIDOREDUCTASE CHAIN 4"/>
    <property type="match status" value="1"/>
</dbReference>
<evidence type="ECO:0000256" key="12">
    <source>
        <dbReference type="ARBA" id="ARBA00022982"/>
    </source>
</evidence>
<dbReference type="InterPro" id="IPR048260">
    <property type="entry name" value="Cytochrome_b_C_euk/bac"/>
</dbReference>
<dbReference type="InterPro" id="IPR027387">
    <property type="entry name" value="Cytb/b6-like_sf"/>
</dbReference>
<feature type="transmembrane region" description="Helical" evidence="18">
    <location>
        <begin position="1017"/>
        <end position="1037"/>
    </location>
</feature>
<dbReference type="GO" id="GO:0042773">
    <property type="term" value="P:ATP synthesis coupled electron transport"/>
    <property type="evidence" value="ECO:0007669"/>
    <property type="project" value="InterPro"/>
</dbReference>
<evidence type="ECO:0000256" key="6">
    <source>
        <dbReference type="ARBA" id="ARBA00022617"/>
    </source>
</evidence>
<accession>A0A2Z6SCT4</accession>
<dbReference type="InterPro" id="IPR005797">
    <property type="entry name" value="Cyt_b/b6_N"/>
</dbReference>
<feature type="transmembrane region" description="Helical" evidence="18">
    <location>
        <begin position="850"/>
        <end position="870"/>
    </location>
</feature>
<keyword evidence="10" id="KW-0479">Metal-binding</keyword>
<keyword evidence="7" id="KW-0679">Respiratory chain</keyword>
<proteinExistence type="inferred from homology"/>
<dbReference type="Pfam" id="PF00032">
    <property type="entry name" value="Cytochrom_B_C"/>
    <property type="match status" value="1"/>
</dbReference>
<feature type="transmembrane region" description="Helical" evidence="18">
    <location>
        <begin position="1085"/>
        <end position="1102"/>
    </location>
</feature>
<dbReference type="InterPro" id="IPR036150">
    <property type="entry name" value="Cyt_b/b6_C_sf"/>
</dbReference>
<dbReference type="GO" id="GO:0015990">
    <property type="term" value="P:electron transport coupled proton transport"/>
    <property type="evidence" value="ECO:0007669"/>
    <property type="project" value="TreeGrafter"/>
</dbReference>
<feature type="transmembrane region" description="Helical" evidence="18">
    <location>
        <begin position="789"/>
        <end position="815"/>
    </location>
</feature>
<dbReference type="Pfam" id="PF03161">
    <property type="entry name" value="LAGLIDADG_2"/>
    <property type="match status" value="1"/>
</dbReference>
<evidence type="ECO:0000256" key="3">
    <source>
        <dbReference type="ARBA" id="ARBA00009025"/>
    </source>
</evidence>
<dbReference type="PRINTS" id="PR01437">
    <property type="entry name" value="NUOXDRDTASE4"/>
</dbReference>
<feature type="transmembrane region" description="Helical" evidence="18">
    <location>
        <begin position="924"/>
        <end position="946"/>
    </location>
</feature>
<comment type="function">
    <text evidence="1">Core subunit of the mitochondrial membrane respiratory chain NADH dehydrogenase (Complex I) that is believed to belong to the minimal assembly required for catalysis. Complex I functions in the transfer of electrons from NADH to the respiratory chain. The immediate electron acceptor for the enzyme is believed to be ubiquinone.</text>
</comment>
<evidence type="ECO:0000256" key="7">
    <source>
        <dbReference type="ARBA" id="ARBA00022660"/>
    </source>
</evidence>
<keyword evidence="13 18" id="KW-1133">Transmembrane helix</keyword>
<evidence type="ECO:0000256" key="16">
    <source>
        <dbReference type="ARBA" id="ARBA00023136"/>
    </source>
</evidence>
<feature type="transmembrane region" description="Helical" evidence="18">
    <location>
        <begin position="827"/>
        <end position="844"/>
    </location>
</feature>
<comment type="subcellular location">
    <subcellularLocation>
        <location evidence="2">Mitochondrion inner membrane</location>
        <topology evidence="2">Multi-pass membrane protein</topology>
    </subcellularLocation>
</comment>
<feature type="transmembrane region" description="Helical" evidence="18">
    <location>
        <begin position="986"/>
        <end position="1005"/>
    </location>
</feature>
<evidence type="ECO:0000256" key="13">
    <source>
        <dbReference type="ARBA" id="ARBA00022989"/>
    </source>
</evidence>
<comment type="similarity">
    <text evidence="3">Belongs to the complex I subunit 4 family.</text>
</comment>
<dbReference type="Gene3D" id="3.10.28.10">
    <property type="entry name" value="Homing endonucleases"/>
    <property type="match status" value="2"/>
</dbReference>
<comment type="caution">
    <text evidence="21">The sequence shown here is derived from an EMBL/GenBank/DDBJ whole genome shotgun (WGS) entry which is preliminary data.</text>
</comment>
<feature type="transmembrane region" description="Helical" evidence="18">
    <location>
        <begin position="520"/>
        <end position="544"/>
    </location>
</feature>
<feature type="transmembrane region" description="Helical" evidence="18">
    <location>
        <begin position="646"/>
        <end position="671"/>
    </location>
</feature>
<keyword evidence="15" id="KW-0496">Mitochondrion</keyword>
<dbReference type="PROSITE" id="PS51003">
    <property type="entry name" value="CYTB_CTER"/>
    <property type="match status" value="1"/>
</dbReference>
<name>A0A2Z6SCT4_9GLOM</name>
<dbReference type="GO" id="GO:0003954">
    <property type="term" value="F:NADH dehydrogenase activity"/>
    <property type="evidence" value="ECO:0007669"/>
    <property type="project" value="TreeGrafter"/>
</dbReference>
<dbReference type="InterPro" id="IPR048259">
    <property type="entry name" value="Cytochrome_b_N_euk/bac"/>
</dbReference>
<feature type="transmembrane region" description="Helical" evidence="18">
    <location>
        <begin position="723"/>
        <end position="741"/>
    </location>
</feature>
<keyword evidence="9 18" id="KW-0812">Transmembrane</keyword>
<evidence type="ECO:0000256" key="2">
    <source>
        <dbReference type="ARBA" id="ARBA00004448"/>
    </source>
</evidence>
<reference evidence="21 22" key="1">
    <citation type="submission" date="2017-11" db="EMBL/GenBank/DDBJ databases">
        <title>The genome of Rhizophagus clarus HR1 reveals common genetic basis of auxotrophy among arbuscular mycorrhizal fungi.</title>
        <authorList>
            <person name="Kobayashi Y."/>
        </authorList>
    </citation>
    <scope>NUCLEOTIDE SEQUENCE [LARGE SCALE GENOMIC DNA]</scope>
    <source>
        <strain evidence="21 22">HR1</strain>
    </source>
</reference>
<feature type="transmembrane region" description="Helical" evidence="18">
    <location>
        <begin position="1043"/>
        <end position="1065"/>
    </location>
</feature>
<evidence type="ECO:0000259" key="20">
    <source>
        <dbReference type="PROSITE" id="PS51003"/>
    </source>
</evidence>
<protein>
    <recommendedName>
        <fullName evidence="4">Cytochrome b</fullName>
    </recommendedName>
</protein>
<keyword evidence="16 18" id="KW-0472">Membrane</keyword>
<dbReference type="InterPro" id="IPR010227">
    <property type="entry name" value="NADH_Q_OxRdtase_chainM/4"/>
</dbReference>
<feature type="transmembrane region" description="Helical" evidence="18">
    <location>
        <begin position="587"/>
        <end position="606"/>
    </location>
</feature>
<dbReference type="GO" id="GO:0004519">
    <property type="term" value="F:endonuclease activity"/>
    <property type="evidence" value="ECO:0007669"/>
    <property type="project" value="InterPro"/>
</dbReference>
<dbReference type="GO" id="GO:0005743">
    <property type="term" value="C:mitochondrial inner membrane"/>
    <property type="evidence" value="ECO:0007669"/>
    <property type="project" value="UniProtKB-SubCell"/>
</dbReference>
<feature type="transmembrane region" description="Helical" evidence="18">
    <location>
        <begin position="477"/>
        <end position="499"/>
    </location>
</feature>
<keyword evidence="11" id="KW-0999">Mitochondrion inner membrane</keyword>
<dbReference type="InterPro" id="IPR001750">
    <property type="entry name" value="ND/Mrp_TM"/>
</dbReference>
<dbReference type="NCBIfam" id="TIGR01972">
    <property type="entry name" value="NDH_I_M"/>
    <property type="match status" value="1"/>
</dbReference>
<evidence type="ECO:0000259" key="19">
    <source>
        <dbReference type="PROSITE" id="PS51002"/>
    </source>
</evidence>
<evidence type="ECO:0000256" key="9">
    <source>
        <dbReference type="ARBA" id="ARBA00022692"/>
    </source>
</evidence>
<feature type="transmembrane region" description="Helical" evidence="18">
    <location>
        <begin position="882"/>
        <end position="904"/>
    </location>
</feature>
<keyword evidence="17" id="KW-0508">mRNA splicing</keyword>
<sequence length="1294" mass="144931">MKLVKRHPLIALVNNYLIDSPAPSNLSYLWNFGSLLGTCLALQIITGVTLAMHYIGSVDLAFSSVEHIMRDVNSGWLIRYLHSNGAAFFFIFVYIHMAKALYYGSYRAPRILLWSIGVVIFLVMIITAFLGYVLPWGQMSYWGDLSFAQNGDFFSYQMNPHANLPLMFSVPRTRAIKRIGPHNIDILSIIIGSLLGDGYAEKHGLGTRICFQQEDNHSAYLFWLHSSVAKLGYCNEKIPELSRRLSKKGKLRYVLRFKTFTFRSFDWIQEGFYPEPSLGVPMPVRGEGKKVVPIFIKELLSPLALAVWVMGDGTKVSSGMKLCTDGFVYKDVEFLSSILREKYGLKTSINKTGAINQYCIYISKSSIEEFYEIVKPYLHPSMKYKFGNPWSGIGTPSRGKLVHQWVAEMLLNVFRFSFHSNKANEAIYIFRMREILEIRDLATVITNLLSAIPWIGTDLVEFIWGGFSVSNATLTRFFSLHFLLPFVLAALAFMHLIALHQNASNNPMGVSSKLDRVPFYPYYVFKDIVGFFVFFLILSIFVFFFPNVLGHPDNSIPANPMQTPISIVPEFYLLPFYAILRAIPNKLLGVVAMLASILILFLLPYLENSRVRSSAFRPFMRFFFWLFVINFLLLMWIGANHPEPPYILLGQLCTAFYFAYFLILVPLIGLIENTLSDLGTINTSKNTPQICFQSFSTEGVPMPLNGRVGALQAQGGNRAKGGIHLFFTFSGIGVIGIILGCSNERQSRQVALIVSLANFALSLVLWGEYDGNCSHFQFVQDWSSVSFCHFIIGLDGISLFFVLLTTFIIPTCILGTPALTNISAVKSFLISLLVIETLLIALFVVLDLLLFYICFESVLIPLFLMIGIWSHSQNKVRASFMLFLYTLFGSLFMLLSFIALYMSIGSTDYQLIATSSIQPEIQKILWLGIFLALAIKTPLVPFHIWLPLAHTEAPLAGSMLLAGVILKMATYGYLRILLPLFPEASSYYTPLVYTLCTISIIYTSLSTLRQINLKSIIAYASISHMAIATMGVFSNNVQGIEGSILLSVAHGLASPALFICVGVLYDRWHTLILPYYRGLTSTMPLFSLLFFIFCLANMAVPLTANFLGEFLSFAGAYQRNPFITILASSSVVLTAAYTIWTYNRVCLGSPSRYLYPCLDITRREFFLLLPFLLLIFVLGIVPFVILDSLHFSVSSLIYSKISPPKRTYAAKGSLLASLLSIRNSRELSLPNIELSSPPGGIGSLRGVCSLVWSLAKCSIPPHCEHCTASYPYSFLLNASLDGHSLAKCPDCLQL</sequence>
<dbReference type="SUPFAM" id="SSF55608">
    <property type="entry name" value="Homing endonucleases"/>
    <property type="match status" value="1"/>
</dbReference>
<dbReference type="CDD" id="cd00290">
    <property type="entry name" value="cytochrome_b_C"/>
    <property type="match status" value="1"/>
</dbReference>
<dbReference type="GO" id="GO:0048039">
    <property type="term" value="F:ubiquinone binding"/>
    <property type="evidence" value="ECO:0007669"/>
    <property type="project" value="TreeGrafter"/>
</dbReference>
<dbReference type="GO" id="GO:0006397">
    <property type="term" value="P:mRNA processing"/>
    <property type="evidence" value="ECO:0007669"/>
    <property type="project" value="UniProtKB-KW"/>
</dbReference>
<evidence type="ECO:0000256" key="18">
    <source>
        <dbReference type="SAM" id="Phobius"/>
    </source>
</evidence>
<feature type="transmembrane region" description="Helical" evidence="18">
    <location>
        <begin position="441"/>
        <end position="465"/>
    </location>
</feature>
<dbReference type="GO" id="GO:0008380">
    <property type="term" value="P:RNA splicing"/>
    <property type="evidence" value="ECO:0007669"/>
    <property type="project" value="UniProtKB-KW"/>
</dbReference>
<keyword evidence="6" id="KW-0349">Heme</keyword>
<feature type="domain" description="Cytochrome b/b6 N-terminal region profile" evidence="19">
    <location>
        <begin position="1"/>
        <end position="508"/>
    </location>
</feature>
<evidence type="ECO:0000313" key="21">
    <source>
        <dbReference type="EMBL" id="GBC09315.1"/>
    </source>
</evidence>
<evidence type="ECO:0000256" key="8">
    <source>
        <dbReference type="ARBA" id="ARBA00022664"/>
    </source>
</evidence>
<dbReference type="Proteomes" id="UP000247702">
    <property type="component" value="Unassembled WGS sequence"/>
</dbReference>
<feature type="transmembrane region" description="Helical" evidence="18">
    <location>
        <begin position="28"/>
        <end position="55"/>
    </location>
</feature>
<feature type="transmembrane region" description="Helical" evidence="18">
    <location>
        <begin position="618"/>
        <end position="639"/>
    </location>
</feature>
<dbReference type="Pfam" id="PF13631">
    <property type="entry name" value="Cytochrom_B_N_2"/>
    <property type="match status" value="1"/>
</dbReference>
<feature type="transmembrane region" description="Helical" evidence="18">
    <location>
        <begin position="953"/>
        <end position="974"/>
    </location>
</feature>
<evidence type="ECO:0000256" key="10">
    <source>
        <dbReference type="ARBA" id="ARBA00022723"/>
    </source>
</evidence>
<dbReference type="InterPro" id="IPR027434">
    <property type="entry name" value="Homing_endonucl"/>
</dbReference>
<dbReference type="Pfam" id="PF00361">
    <property type="entry name" value="Proton_antipo_M"/>
    <property type="match status" value="1"/>
</dbReference>
<keyword evidence="5" id="KW-0813">Transport</keyword>
<dbReference type="SUPFAM" id="SSF81648">
    <property type="entry name" value="a domain/subunit of cytochrome bc1 complex (Ubiquinol-cytochrome c reductase)"/>
    <property type="match status" value="1"/>
</dbReference>
<feature type="transmembrane region" description="Helical" evidence="18">
    <location>
        <begin position="750"/>
        <end position="769"/>
    </location>
</feature>
<gene>
    <name evidence="21" type="ORF">RclHR1_08760011</name>
</gene>
<feature type="transmembrane region" description="Helical" evidence="18">
    <location>
        <begin position="111"/>
        <end position="134"/>
    </location>
</feature>
<dbReference type="GO" id="GO:0046872">
    <property type="term" value="F:metal ion binding"/>
    <property type="evidence" value="ECO:0007669"/>
    <property type="project" value="UniProtKB-KW"/>
</dbReference>
<dbReference type="InterPro" id="IPR003918">
    <property type="entry name" value="NADH_UbQ_OxRdtase"/>
</dbReference>
<feature type="transmembrane region" description="Helical" evidence="18">
    <location>
        <begin position="1122"/>
        <end position="1143"/>
    </location>
</feature>
<evidence type="ECO:0000256" key="14">
    <source>
        <dbReference type="ARBA" id="ARBA00023004"/>
    </source>
</evidence>
<evidence type="ECO:0000313" key="22">
    <source>
        <dbReference type="Proteomes" id="UP000247702"/>
    </source>
</evidence>
<evidence type="ECO:0000256" key="11">
    <source>
        <dbReference type="ARBA" id="ARBA00022792"/>
    </source>
</evidence>
<feature type="transmembrane region" description="Helical" evidence="18">
    <location>
        <begin position="76"/>
        <end position="96"/>
    </location>
</feature>
<dbReference type="InterPro" id="IPR004860">
    <property type="entry name" value="LAGLIDADG_dom"/>
</dbReference>
<evidence type="ECO:0000256" key="4">
    <source>
        <dbReference type="ARBA" id="ARBA00013531"/>
    </source>
</evidence>
<organism evidence="21 22">
    <name type="scientific">Rhizophagus clarus</name>
    <dbReference type="NCBI Taxonomy" id="94130"/>
    <lineage>
        <taxon>Eukaryota</taxon>
        <taxon>Fungi</taxon>
        <taxon>Fungi incertae sedis</taxon>
        <taxon>Mucoromycota</taxon>
        <taxon>Glomeromycotina</taxon>
        <taxon>Glomeromycetes</taxon>
        <taxon>Glomerales</taxon>
        <taxon>Glomeraceae</taxon>
        <taxon>Rhizophagus</taxon>
    </lineage>
</organism>
<dbReference type="InterPro" id="IPR016174">
    <property type="entry name" value="Di-haem_cyt_TM"/>
</dbReference>
<evidence type="ECO:0000256" key="5">
    <source>
        <dbReference type="ARBA" id="ARBA00022448"/>
    </source>
</evidence>
<feature type="domain" description="Cytochrome b/b6 C-terminal region profile" evidence="20">
    <location>
        <begin position="509"/>
        <end position="679"/>
    </location>
</feature>
<dbReference type="CDD" id="cd00284">
    <property type="entry name" value="Cytochrome_b_N"/>
    <property type="match status" value="1"/>
</dbReference>
<dbReference type="InterPro" id="IPR005798">
    <property type="entry name" value="Cyt_b/b6_C"/>
</dbReference>
<keyword evidence="22" id="KW-1185">Reference proteome</keyword>
<dbReference type="SUPFAM" id="SSF81342">
    <property type="entry name" value="Transmembrane di-heme cytochromes"/>
    <property type="match status" value="2"/>
</dbReference>